<protein>
    <submittedName>
        <fullName evidence="2">Uncharacterized protein</fullName>
    </submittedName>
</protein>
<keyword evidence="3" id="KW-1185">Reference proteome</keyword>
<dbReference type="Proteomes" id="UP001178508">
    <property type="component" value="Chromosome 4"/>
</dbReference>
<name>A0AAV1F0G7_XYRNO</name>
<keyword evidence="1" id="KW-0472">Membrane</keyword>
<sequence>MSGAQDGYSQVPHSRGSTCSRSFNVQKVFIEGRLLKSIFDRCWKRKDGGRIQLSVAGGTVQIRFNPSFIAFLFTSICALIQSLSIDGLHDLAAGDCGRCLRLHAVLFMLSCACRLILFFSTHTEPHTHASSSFAQMLAHRWR</sequence>
<gene>
    <name evidence="2" type="ORF">XNOV1_A030702</name>
</gene>
<feature type="transmembrane region" description="Helical" evidence="1">
    <location>
        <begin position="100"/>
        <end position="119"/>
    </location>
</feature>
<evidence type="ECO:0000313" key="2">
    <source>
        <dbReference type="EMBL" id="CAJ1054682.1"/>
    </source>
</evidence>
<keyword evidence="1" id="KW-1133">Transmembrane helix</keyword>
<reference evidence="2" key="1">
    <citation type="submission" date="2023-08" db="EMBL/GenBank/DDBJ databases">
        <authorList>
            <person name="Alioto T."/>
            <person name="Alioto T."/>
            <person name="Gomez Garrido J."/>
        </authorList>
    </citation>
    <scope>NUCLEOTIDE SEQUENCE</scope>
</reference>
<accession>A0AAV1F0G7</accession>
<proteinExistence type="predicted"/>
<keyword evidence="1" id="KW-0812">Transmembrane</keyword>
<dbReference type="EMBL" id="OY660867">
    <property type="protein sequence ID" value="CAJ1054682.1"/>
    <property type="molecule type" value="Genomic_DNA"/>
</dbReference>
<dbReference type="AlphaFoldDB" id="A0AAV1F0G7"/>
<organism evidence="2 3">
    <name type="scientific">Xyrichtys novacula</name>
    <name type="common">Pearly razorfish</name>
    <name type="synonym">Hemipteronotus novacula</name>
    <dbReference type="NCBI Taxonomy" id="13765"/>
    <lineage>
        <taxon>Eukaryota</taxon>
        <taxon>Metazoa</taxon>
        <taxon>Chordata</taxon>
        <taxon>Craniata</taxon>
        <taxon>Vertebrata</taxon>
        <taxon>Euteleostomi</taxon>
        <taxon>Actinopterygii</taxon>
        <taxon>Neopterygii</taxon>
        <taxon>Teleostei</taxon>
        <taxon>Neoteleostei</taxon>
        <taxon>Acanthomorphata</taxon>
        <taxon>Eupercaria</taxon>
        <taxon>Labriformes</taxon>
        <taxon>Labridae</taxon>
        <taxon>Xyrichtys</taxon>
    </lineage>
</organism>
<feature type="transmembrane region" description="Helical" evidence="1">
    <location>
        <begin position="68"/>
        <end position="88"/>
    </location>
</feature>
<evidence type="ECO:0000256" key="1">
    <source>
        <dbReference type="SAM" id="Phobius"/>
    </source>
</evidence>
<evidence type="ECO:0000313" key="3">
    <source>
        <dbReference type="Proteomes" id="UP001178508"/>
    </source>
</evidence>